<evidence type="ECO:0000256" key="1">
    <source>
        <dbReference type="ARBA" id="ARBA00023012"/>
    </source>
</evidence>
<evidence type="ECO:0000259" key="2">
    <source>
        <dbReference type="Pfam" id="PF01627"/>
    </source>
</evidence>
<evidence type="ECO:0000313" key="3">
    <source>
        <dbReference type="EMBL" id="WYK19765.1"/>
    </source>
</evidence>
<reference evidence="3 4" key="1">
    <citation type="submission" date="2024-02" db="EMBL/GenBank/DDBJ databases">
        <title>Roseovarius strain W115 nov., isolated from a marine algae.</title>
        <authorList>
            <person name="Lee M.W."/>
            <person name="Lee J.K."/>
            <person name="Kim J.M."/>
            <person name="Choi D.G."/>
            <person name="Baek J.H."/>
            <person name="Bayburt H."/>
            <person name="Jung J.J."/>
            <person name="Han D.M."/>
            <person name="Jeon C.O."/>
        </authorList>
    </citation>
    <scope>NUCLEOTIDE SEQUENCE [LARGE SCALE GENOMIC DNA]</scope>
    <source>
        <strain evidence="3 4">W115</strain>
    </source>
</reference>
<dbReference type="RefSeq" id="WP_317056467.1">
    <property type="nucleotide sequence ID" value="NZ_CP146606.1"/>
</dbReference>
<accession>A0ABZ2TMU6</accession>
<organism evidence="3 4">
    <name type="scientific">Roseovarius rhodophyticola</name>
    <dbReference type="NCBI Taxonomy" id="3080827"/>
    <lineage>
        <taxon>Bacteria</taxon>
        <taxon>Pseudomonadati</taxon>
        <taxon>Pseudomonadota</taxon>
        <taxon>Alphaproteobacteria</taxon>
        <taxon>Rhodobacterales</taxon>
        <taxon>Roseobacteraceae</taxon>
        <taxon>Roseovarius</taxon>
    </lineage>
</organism>
<dbReference type="InterPro" id="IPR036641">
    <property type="entry name" value="HPT_dom_sf"/>
</dbReference>
<dbReference type="InterPro" id="IPR008207">
    <property type="entry name" value="Sig_transdc_His_kin_Hpt_dom"/>
</dbReference>
<protein>
    <submittedName>
        <fullName evidence="3">Hpt domain-containing protein</fullName>
    </submittedName>
</protein>
<dbReference type="SUPFAM" id="SSF47226">
    <property type="entry name" value="Histidine-containing phosphotransfer domain, HPT domain"/>
    <property type="match status" value="1"/>
</dbReference>
<keyword evidence="1" id="KW-0902">Two-component regulatory system</keyword>
<name>A0ABZ2TMU6_9RHOB</name>
<sequence length="108" mass="12074">MIDWTRVARLREEIGADDFSEVIEVFLEEVEGEIAPLRQPCEPSQLEAVLHFLKGSALNLGFETFAELCADGESKAAEGHVAEIDLHAILKSYSNSKVLFLDALEHRF</sequence>
<proteinExistence type="predicted"/>
<dbReference type="Pfam" id="PF01627">
    <property type="entry name" value="Hpt"/>
    <property type="match status" value="1"/>
</dbReference>
<evidence type="ECO:0000313" key="4">
    <source>
        <dbReference type="Proteomes" id="UP001281305"/>
    </source>
</evidence>
<dbReference type="EMBL" id="CP146606">
    <property type="protein sequence ID" value="WYK19765.1"/>
    <property type="molecule type" value="Genomic_DNA"/>
</dbReference>
<gene>
    <name evidence="3" type="ORF">RZS32_007915</name>
</gene>
<feature type="domain" description="HPt" evidence="2">
    <location>
        <begin position="21"/>
        <end position="85"/>
    </location>
</feature>
<keyword evidence="4" id="KW-1185">Reference proteome</keyword>
<dbReference type="Proteomes" id="UP001281305">
    <property type="component" value="Chromosome"/>
</dbReference>
<dbReference type="Gene3D" id="1.20.120.160">
    <property type="entry name" value="HPT domain"/>
    <property type="match status" value="1"/>
</dbReference>